<dbReference type="GO" id="GO:0006357">
    <property type="term" value="P:regulation of transcription by RNA polymerase II"/>
    <property type="evidence" value="ECO:0007669"/>
    <property type="project" value="TreeGrafter"/>
</dbReference>
<dbReference type="RefSeq" id="XP_002428064.1">
    <property type="nucleotide sequence ID" value="XM_002428019.1"/>
</dbReference>
<keyword evidence="4" id="KW-1185">Reference proteome</keyword>
<feature type="region of interest" description="Disordered" evidence="1">
    <location>
        <begin position="145"/>
        <end position="192"/>
    </location>
</feature>
<evidence type="ECO:0000313" key="4">
    <source>
        <dbReference type="Proteomes" id="UP000009046"/>
    </source>
</evidence>
<dbReference type="GO" id="GO:0005667">
    <property type="term" value="C:transcription regulator complex"/>
    <property type="evidence" value="ECO:0007669"/>
    <property type="project" value="TreeGrafter"/>
</dbReference>
<dbReference type="GO" id="GO:0003712">
    <property type="term" value="F:transcription coregulator activity"/>
    <property type="evidence" value="ECO:0007669"/>
    <property type="project" value="TreeGrafter"/>
</dbReference>
<evidence type="ECO:0000313" key="2">
    <source>
        <dbReference type="EMBL" id="EEB15326.1"/>
    </source>
</evidence>
<organism>
    <name type="scientific">Pediculus humanus subsp. corporis</name>
    <name type="common">Body louse</name>
    <dbReference type="NCBI Taxonomy" id="121224"/>
    <lineage>
        <taxon>Eukaryota</taxon>
        <taxon>Metazoa</taxon>
        <taxon>Ecdysozoa</taxon>
        <taxon>Arthropoda</taxon>
        <taxon>Hexapoda</taxon>
        <taxon>Insecta</taxon>
        <taxon>Pterygota</taxon>
        <taxon>Neoptera</taxon>
        <taxon>Paraneoptera</taxon>
        <taxon>Psocodea</taxon>
        <taxon>Troctomorpha</taxon>
        <taxon>Phthiraptera</taxon>
        <taxon>Anoplura</taxon>
        <taxon>Pediculidae</taxon>
        <taxon>Pediculus</taxon>
    </lineage>
</organism>
<dbReference type="PANTHER" id="PTHR22654">
    <property type="entry name" value="G PROTEIN PATHWAY SUPPRESSOR 2"/>
    <property type="match status" value="1"/>
</dbReference>
<dbReference type="InterPro" id="IPR026094">
    <property type="entry name" value="GPS2"/>
</dbReference>
<dbReference type="Proteomes" id="UP000009046">
    <property type="component" value="Unassembled WGS sequence"/>
</dbReference>
<reference evidence="2" key="1">
    <citation type="submission" date="2007-04" db="EMBL/GenBank/DDBJ databases">
        <title>Annotation of Pediculus humanus corporis strain USDA.</title>
        <authorList>
            <person name="Kirkness E."/>
            <person name="Hannick L."/>
            <person name="Hass B."/>
            <person name="Bruggner R."/>
            <person name="Lawson D."/>
            <person name="Bidwell S."/>
            <person name="Joardar V."/>
            <person name="Caler E."/>
            <person name="Walenz B."/>
            <person name="Inman J."/>
            <person name="Schobel S."/>
            <person name="Galinsky K."/>
            <person name="Amedeo P."/>
            <person name="Strausberg R."/>
        </authorList>
    </citation>
    <scope>NUCLEOTIDE SEQUENCE</scope>
    <source>
        <strain evidence="2">USDA</strain>
    </source>
</reference>
<dbReference type="EnsemblMetazoa" id="PHUM361670-RA">
    <property type="protein sequence ID" value="PHUM361670-PA"/>
    <property type="gene ID" value="PHUM361670"/>
</dbReference>
<dbReference type="CTD" id="8232166"/>
<dbReference type="eggNOG" id="ENOG502RFJB">
    <property type="taxonomic scope" value="Eukaryota"/>
</dbReference>
<gene>
    <name evidence="3" type="primary">8232166</name>
    <name evidence="2" type="ORF">Phum_PHUM361670</name>
</gene>
<dbReference type="STRING" id="121224.E0VPM0"/>
<dbReference type="FunCoup" id="E0VPM0">
    <property type="interactions" value="27"/>
</dbReference>
<dbReference type="HOGENOM" id="CLU_065227_0_0_1"/>
<evidence type="ECO:0000313" key="3">
    <source>
        <dbReference type="EnsemblMetazoa" id="PHUM361670-PA"/>
    </source>
</evidence>
<reference evidence="2" key="2">
    <citation type="submission" date="2007-04" db="EMBL/GenBank/DDBJ databases">
        <title>The genome of the human body louse.</title>
        <authorList>
            <consortium name="The Human Body Louse Genome Consortium"/>
            <person name="Kirkness E."/>
            <person name="Walenz B."/>
            <person name="Hass B."/>
            <person name="Bruggner R."/>
            <person name="Strausberg R."/>
        </authorList>
    </citation>
    <scope>NUCLEOTIDE SEQUENCE</scope>
    <source>
        <strain evidence="2">USDA</strain>
    </source>
</reference>
<name>E0VPM0_PEDHC</name>
<reference evidence="3" key="3">
    <citation type="submission" date="2020-05" db="UniProtKB">
        <authorList>
            <consortium name="EnsemblMetazoa"/>
        </authorList>
    </citation>
    <scope>IDENTIFICATION</scope>
    <source>
        <strain evidence="3">USDA</strain>
    </source>
</reference>
<dbReference type="VEuPathDB" id="VectorBase:PHUM361670"/>
<sequence>MCIEKAMMPATVPGRQCSEAEWQALKNHIIKERQRKKQEQEADAEVQRQKREREQKQKQDVMTLGETREQISTLEARLAALTEEKHQLFLQLKKVLNEDDNRRRQAVVKESANEMIGVGGTYGNLAPPGIFLQPLPGRTPLYKVGAGAPTNTGPPVPSKRARSPSPPASQGPGYHPYSYKSSPGFQHKPEDGRRGHEYVRAVLWNKGTAATYGGVYGVAPTQSVYSYSAAPTPYEQVYLPRQSYDSKPESDKIYLRGPTAPLSIPVHPPQPGKPGGITTGFPVRAPHQSHSVYLGQGSGNNSRLMYGGTPAGNPGNRYAGSGTM</sequence>
<dbReference type="InParanoid" id="E0VPM0"/>
<evidence type="ECO:0000256" key="1">
    <source>
        <dbReference type="SAM" id="MobiDB-lite"/>
    </source>
</evidence>
<dbReference type="OrthoDB" id="10038194at2759"/>
<feature type="region of interest" description="Disordered" evidence="1">
    <location>
        <begin position="32"/>
        <end position="63"/>
    </location>
</feature>
<evidence type="ECO:0008006" key="5">
    <source>
        <dbReference type="Google" id="ProtNLM"/>
    </source>
</evidence>
<dbReference type="AlphaFoldDB" id="E0VPM0"/>
<feature type="compositionally biased region" description="Basic and acidic residues" evidence="1">
    <location>
        <begin position="32"/>
        <end position="59"/>
    </location>
</feature>
<dbReference type="PANTHER" id="PTHR22654:SF2">
    <property type="entry name" value="G PROTEIN PATHWAY SUPPRESSOR 2"/>
    <property type="match status" value="1"/>
</dbReference>
<dbReference type="GeneID" id="8232166"/>
<accession>E0VPM0</accession>
<proteinExistence type="predicted"/>
<protein>
    <recommendedName>
        <fullName evidence="5">G protein pathway suppressor 2</fullName>
    </recommendedName>
</protein>
<dbReference type="EMBL" id="AAZO01004203">
    <property type="status" value="NOT_ANNOTATED_CDS"/>
    <property type="molecule type" value="Genomic_DNA"/>
</dbReference>
<dbReference type="KEGG" id="phu:Phum_PHUM361670"/>
<dbReference type="Pfam" id="PF15991">
    <property type="entry name" value="G_path_suppress"/>
    <property type="match status" value="1"/>
</dbReference>
<dbReference type="EMBL" id="DS235366">
    <property type="protein sequence ID" value="EEB15326.1"/>
    <property type="molecule type" value="Genomic_DNA"/>
</dbReference>